<name>A0A9W6LV16_9HYPH</name>
<sequence length="101" mass="10430">MGPAGTFVDPGAVLRASFNARAAWTPLKPAELALPPALAVRSLGAKASVDSADLTSTASVSAPTEGKALRYVVAQSYNREAAMDRLEKRGRADAKPICTGC</sequence>
<dbReference type="AlphaFoldDB" id="A0A9W6LV16"/>
<proteinExistence type="predicted"/>
<gene>
    <name evidence="1" type="ORF">LMG27198_51510</name>
</gene>
<keyword evidence="2" id="KW-1185">Reference proteome</keyword>
<evidence type="ECO:0000313" key="2">
    <source>
        <dbReference type="Proteomes" id="UP001144323"/>
    </source>
</evidence>
<reference evidence="1" key="1">
    <citation type="journal article" date="2023" name="Int. J. Syst. Evol. Microbiol.">
        <title>Methylocystis iwaonis sp. nov., a type II methane-oxidizing bacterium from surface soil of a rice paddy field in Japan, and emended description of the genus Methylocystis (ex Whittenbury et al. 1970) Bowman et al. 1993.</title>
        <authorList>
            <person name="Kaise H."/>
            <person name="Sawadogo J.B."/>
            <person name="Alam M.S."/>
            <person name="Ueno C."/>
            <person name="Dianou D."/>
            <person name="Shinjo R."/>
            <person name="Asakawa S."/>
        </authorList>
    </citation>
    <scope>NUCLEOTIDE SEQUENCE</scope>
    <source>
        <strain evidence="1">LMG27198</strain>
    </source>
</reference>
<dbReference type="Proteomes" id="UP001144323">
    <property type="component" value="Unassembled WGS sequence"/>
</dbReference>
<accession>A0A9W6LV16</accession>
<protein>
    <submittedName>
        <fullName evidence="1">Uncharacterized protein</fullName>
    </submittedName>
</protein>
<organism evidence="1 2">
    <name type="scientific">Methylocystis echinoides</name>
    <dbReference type="NCBI Taxonomy" id="29468"/>
    <lineage>
        <taxon>Bacteria</taxon>
        <taxon>Pseudomonadati</taxon>
        <taxon>Pseudomonadota</taxon>
        <taxon>Alphaproteobacteria</taxon>
        <taxon>Hyphomicrobiales</taxon>
        <taxon>Methylocystaceae</taxon>
        <taxon>Methylocystis</taxon>
    </lineage>
</organism>
<dbReference type="EMBL" id="BSEC01000008">
    <property type="protein sequence ID" value="GLI96158.1"/>
    <property type="molecule type" value="Genomic_DNA"/>
</dbReference>
<comment type="caution">
    <text evidence="1">The sequence shown here is derived from an EMBL/GenBank/DDBJ whole genome shotgun (WGS) entry which is preliminary data.</text>
</comment>
<evidence type="ECO:0000313" key="1">
    <source>
        <dbReference type="EMBL" id="GLI96158.1"/>
    </source>
</evidence>